<dbReference type="AlphaFoldDB" id="A0A0X3PXV4"/>
<reference evidence="1" key="1">
    <citation type="submission" date="2016-01" db="EMBL/GenBank/DDBJ databases">
        <title>Reference transcriptome for the parasite Schistocephalus solidus: insights into the molecular evolution of parasitism.</title>
        <authorList>
            <person name="Hebert F.O."/>
            <person name="Grambauer S."/>
            <person name="Barber I."/>
            <person name="Landry C.R."/>
            <person name="Aubin-Horth N."/>
        </authorList>
    </citation>
    <scope>NUCLEOTIDE SEQUENCE</scope>
</reference>
<accession>A0A0X3PXV4</accession>
<proteinExistence type="predicted"/>
<gene>
    <name evidence="1" type="ORF">TR102476</name>
</gene>
<dbReference type="EMBL" id="GEEE01011179">
    <property type="protein sequence ID" value="JAP52046.1"/>
    <property type="molecule type" value="Transcribed_RNA"/>
</dbReference>
<organism evidence="1">
    <name type="scientific">Schistocephalus solidus</name>
    <name type="common">Tapeworm</name>
    <dbReference type="NCBI Taxonomy" id="70667"/>
    <lineage>
        <taxon>Eukaryota</taxon>
        <taxon>Metazoa</taxon>
        <taxon>Spiralia</taxon>
        <taxon>Lophotrochozoa</taxon>
        <taxon>Platyhelminthes</taxon>
        <taxon>Cestoda</taxon>
        <taxon>Eucestoda</taxon>
        <taxon>Diphyllobothriidea</taxon>
        <taxon>Diphyllobothriidae</taxon>
        <taxon>Schistocephalus</taxon>
    </lineage>
</organism>
<name>A0A0X3PXV4_SCHSO</name>
<sequence length="171" mass="19604">MGDLGSMSLRFTSLSLRETFGIVQLERMAGSCRINQDLRVNIIFGTAAVFNHSRPEQSPVFSDVVSLPVSAPHSIKNSSCFLQWQRVFWSHYLTPHGCLRFLCDSIFMLCRKVADGFEEVLDIRKDWPIFEIDAICPPFRLRVRRLTKLRFYSFFSKSPSKLLKAETCSAS</sequence>
<evidence type="ECO:0000313" key="1">
    <source>
        <dbReference type="EMBL" id="JAP52046.1"/>
    </source>
</evidence>
<protein>
    <submittedName>
        <fullName evidence="1">Uncharacterized protein</fullName>
    </submittedName>
</protein>